<dbReference type="Proteomes" id="UP000198625">
    <property type="component" value="Unassembled WGS sequence"/>
</dbReference>
<evidence type="ECO:0008006" key="4">
    <source>
        <dbReference type="Google" id="ProtNLM"/>
    </source>
</evidence>
<dbReference type="EMBL" id="FNQE01000016">
    <property type="protein sequence ID" value="SDZ04408.1"/>
    <property type="molecule type" value="Genomic_DNA"/>
</dbReference>
<evidence type="ECO:0000313" key="2">
    <source>
        <dbReference type="EMBL" id="SDZ04408.1"/>
    </source>
</evidence>
<reference evidence="3" key="1">
    <citation type="submission" date="2016-10" db="EMBL/GenBank/DDBJ databases">
        <authorList>
            <person name="Varghese N."/>
            <person name="Submissions S."/>
        </authorList>
    </citation>
    <scope>NUCLEOTIDE SEQUENCE [LARGE SCALE GENOMIC DNA]</scope>
    <source>
        <strain evidence="3">DSM 21650</strain>
    </source>
</reference>
<gene>
    <name evidence="2" type="ORF">SAMN05660462_01639</name>
</gene>
<dbReference type="PROSITE" id="PS51257">
    <property type="entry name" value="PROKAR_LIPOPROTEIN"/>
    <property type="match status" value="1"/>
</dbReference>
<protein>
    <recommendedName>
        <fullName evidence="4">Lipoprotein</fullName>
    </recommendedName>
</protein>
<name>A0A1H3PTY4_9FIRM</name>
<organism evidence="2 3">
    <name type="scientific">Proteiniborus ethanoligenes</name>
    <dbReference type="NCBI Taxonomy" id="415015"/>
    <lineage>
        <taxon>Bacteria</taxon>
        <taxon>Bacillati</taxon>
        <taxon>Bacillota</taxon>
        <taxon>Clostridia</taxon>
        <taxon>Eubacteriales</taxon>
        <taxon>Proteiniborus</taxon>
    </lineage>
</organism>
<dbReference type="AlphaFoldDB" id="A0A1H3PTY4"/>
<keyword evidence="1" id="KW-0732">Signal</keyword>
<keyword evidence="3" id="KW-1185">Reference proteome</keyword>
<feature type="chain" id="PRO_5038748450" description="Lipoprotein" evidence="1">
    <location>
        <begin position="22"/>
        <end position="340"/>
    </location>
</feature>
<dbReference type="STRING" id="415015.SAMN05660462_01639"/>
<sequence length="340" mass="38777">MKRIMAVVISLILLFSITGCSTDAFKAYREAREKTSGITQGHLIQEIIIENKYNTEGLSDEDIKELSYFNQIQSKMDIVFKEDKGNTKIISRNYFNLGGLGFDSAFYKDKERMYIKTPILGKYVVLDEFLENGEKTDIFGDRDNEGNHFEEQIISKIGEIWVGVLKEKDVVSGKKTLLSTEDGEVKATEFSIDPSEEQIKELMKEVATLLSANEEFKQMIALVYGNNKEEKIETESIFQDFINKIDDINVSGFKYTGYIDIDGYITQEEISLIISNEKAKSKEIKESNISIKIKNLSIEREQAFDFPDLNENNTLDIEYLKGGMPFMLEGFFNKTEGGAK</sequence>
<dbReference type="RefSeq" id="WP_091729701.1">
    <property type="nucleotide sequence ID" value="NZ_FNQE01000016.1"/>
</dbReference>
<accession>A0A1H3PTY4</accession>
<evidence type="ECO:0000313" key="3">
    <source>
        <dbReference type="Proteomes" id="UP000198625"/>
    </source>
</evidence>
<feature type="signal peptide" evidence="1">
    <location>
        <begin position="1"/>
        <end position="21"/>
    </location>
</feature>
<proteinExistence type="predicted"/>
<evidence type="ECO:0000256" key="1">
    <source>
        <dbReference type="SAM" id="SignalP"/>
    </source>
</evidence>
<dbReference type="OrthoDB" id="2082267at2"/>